<keyword evidence="7 12" id="KW-0547">Nucleotide-binding</keyword>
<evidence type="ECO:0000256" key="13">
    <source>
        <dbReference type="SAM" id="MobiDB-lite"/>
    </source>
</evidence>
<keyword evidence="6 12" id="KW-0436">Ligase</keyword>
<dbReference type="NCBIfam" id="TIGR00233">
    <property type="entry name" value="trpS"/>
    <property type="match status" value="1"/>
</dbReference>
<evidence type="ECO:0000313" key="15">
    <source>
        <dbReference type="Proteomes" id="UP001201980"/>
    </source>
</evidence>
<dbReference type="PANTHER" id="PTHR10055">
    <property type="entry name" value="TRYPTOPHANYL-TRNA SYNTHETASE"/>
    <property type="match status" value="1"/>
</dbReference>
<feature type="compositionally biased region" description="Low complexity" evidence="13">
    <location>
        <begin position="1"/>
        <end position="19"/>
    </location>
</feature>
<keyword evidence="10 12" id="KW-0030">Aminoacyl-tRNA synthetase</keyword>
<dbReference type="AlphaFoldDB" id="A0AAD5RYA1"/>
<evidence type="ECO:0000256" key="12">
    <source>
        <dbReference type="RuleBase" id="RU363036"/>
    </source>
</evidence>
<dbReference type="InterPro" id="IPR002305">
    <property type="entry name" value="aa-tRNA-synth_Ic"/>
</dbReference>
<evidence type="ECO:0000256" key="8">
    <source>
        <dbReference type="ARBA" id="ARBA00022840"/>
    </source>
</evidence>
<proteinExistence type="inferred from homology"/>
<feature type="region of interest" description="Disordered" evidence="13">
    <location>
        <begin position="430"/>
        <end position="487"/>
    </location>
</feature>
<evidence type="ECO:0000256" key="9">
    <source>
        <dbReference type="ARBA" id="ARBA00022917"/>
    </source>
</evidence>
<keyword evidence="15" id="KW-1185">Reference proteome</keyword>
<evidence type="ECO:0000313" key="14">
    <source>
        <dbReference type="EMBL" id="KAJ2905539.1"/>
    </source>
</evidence>
<dbReference type="Gene3D" id="3.40.50.620">
    <property type="entry name" value="HUPs"/>
    <property type="match status" value="1"/>
</dbReference>
<comment type="similarity">
    <text evidence="2 12">Belongs to the class-I aminoacyl-tRNA synthetase family.</text>
</comment>
<sequence>MTGSGDAAPSADSGAQPAAHEAKKQTVDPWNVQGEVAEDGTVKAIDYNRLVEEFGTRLIDQALLDRFEKATGRKPHHFMRRGIVFSHRELELILDRYEKGQPFFLYTGRGPSSDSMHIGHTVPFEFTKWLQEVFDVPLVIMMTDDEKFLFKDSTIEEVQSYTRDNVKDIIAIGFDPKKTFIFSDYDFMGGAFYRNVTRVSKCITFNAARATFGFDDSTNIGRVHFGAIQGATAFASTFPHIFGSDERVTNKIPCLIPCAIDQDPYFRLTRHVAQSLKFAKPSLIHARFLDALQGPGSKMSASIDTSAIFMKDTDKQIKNKINKYAFSGGQETAELQKELGADTTKDVAYQYLTFFIEDDKVLEDIGKKYAAGDLMTGEVKKMCIEQLQSYVKGFQERRSKVTDEAMKEFMTPRPLEWTGNPKAPVVIPVAAEEPSGPPTPAEDGELTQNQKKKLAKLKAAEEKKAQKAKEREEKAAADAAAKAEGAR</sequence>
<feature type="compositionally biased region" description="Basic and acidic residues" evidence="13">
    <location>
        <begin position="458"/>
        <end position="476"/>
    </location>
</feature>
<dbReference type="Pfam" id="PF00579">
    <property type="entry name" value="tRNA-synt_1b"/>
    <property type="match status" value="1"/>
</dbReference>
<keyword evidence="9 12" id="KW-0648">Protein biosynthesis</keyword>
<feature type="compositionally biased region" description="Low complexity" evidence="13">
    <location>
        <begin position="477"/>
        <end position="487"/>
    </location>
</feature>
<dbReference type="GO" id="GO:0006436">
    <property type="term" value="P:tryptophanyl-tRNA aminoacylation"/>
    <property type="evidence" value="ECO:0007669"/>
    <property type="project" value="InterPro"/>
</dbReference>
<evidence type="ECO:0000256" key="6">
    <source>
        <dbReference type="ARBA" id="ARBA00022598"/>
    </source>
</evidence>
<feature type="region of interest" description="Disordered" evidence="13">
    <location>
        <begin position="1"/>
        <end position="33"/>
    </location>
</feature>
<keyword evidence="8 12" id="KW-0067">ATP-binding</keyword>
<dbReference type="PRINTS" id="PR01039">
    <property type="entry name" value="TRNASYNTHTRP"/>
</dbReference>
<organism evidence="14 15">
    <name type="scientific">Zalerion maritima</name>
    <dbReference type="NCBI Taxonomy" id="339359"/>
    <lineage>
        <taxon>Eukaryota</taxon>
        <taxon>Fungi</taxon>
        <taxon>Dikarya</taxon>
        <taxon>Ascomycota</taxon>
        <taxon>Pezizomycotina</taxon>
        <taxon>Sordariomycetes</taxon>
        <taxon>Lulworthiomycetidae</taxon>
        <taxon>Lulworthiales</taxon>
        <taxon>Lulworthiaceae</taxon>
        <taxon>Zalerion</taxon>
    </lineage>
</organism>
<accession>A0AAD5RYA1</accession>
<dbReference type="GO" id="GO:0004830">
    <property type="term" value="F:tryptophan-tRNA ligase activity"/>
    <property type="evidence" value="ECO:0007669"/>
    <property type="project" value="UniProtKB-EC"/>
</dbReference>
<dbReference type="PROSITE" id="PS00178">
    <property type="entry name" value="AA_TRNA_LIGASE_I"/>
    <property type="match status" value="1"/>
</dbReference>
<comment type="subcellular location">
    <subcellularLocation>
        <location evidence="1">Cytoplasm</location>
    </subcellularLocation>
</comment>
<dbReference type="SUPFAM" id="SSF52374">
    <property type="entry name" value="Nucleotidylyl transferase"/>
    <property type="match status" value="1"/>
</dbReference>
<dbReference type="FunFam" id="3.40.50.620:FF:000033">
    <property type="entry name" value="tryptophan--tRNA ligase, cytoplasmic"/>
    <property type="match status" value="1"/>
</dbReference>
<dbReference type="EC" id="6.1.1.2" evidence="3"/>
<dbReference type="Gene3D" id="1.10.240.10">
    <property type="entry name" value="Tyrosyl-Transfer RNA Synthetase"/>
    <property type="match status" value="1"/>
</dbReference>
<dbReference type="FunFam" id="1.10.240.10:FF:000003">
    <property type="entry name" value="Tryptophan--tRNA ligase, cytoplasmic"/>
    <property type="match status" value="1"/>
</dbReference>
<dbReference type="EMBL" id="JAKWBI020000030">
    <property type="protein sequence ID" value="KAJ2905539.1"/>
    <property type="molecule type" value="Genomic_DNA"/>
</dbReference>
<evidence type="ECO:0000256" key="3">
    <source>
        <dbReference type="ARBA" id="ARBA00013161"/>
    </source>
</evidence>
<dbReference type="GO" id="GO:0005737">
    <property type="term" value="C:cytoplasm"/>
    <property type="evidence" value="ECO:0007669"/>
    <property type="project" value="UniProtKB-SubCell"/>
</dbReference>
<evidence type="ECO:0000256" key="2">
    <source>
        <dbReference type="ARBA" id="ARBA00005594"/>
    </source>
</evidence>
<evidence type="ECO:0000256" key="11">
    <source>
        <dbReference type="ARBA" id="ARBA00030268"/>
    </source>
</evidence>
<dbReference type="Proteomes" id="UP001201980">
    <property type="component" value="Unassembled WGS sequence"/>
</dbReference>
<dbReference type="InterPro" id="IPR014729">
    <property type="entry name" value="Rossmann-like_a/b/a_fold"/>
</dbReference>
<protein>
    <recommendedName>
        <fullName evidence="4">Tryptophan--tRNA ligase, cytoplasmic</fullName>
        <ecNumber evidence="3">6.1.1.2</ecNumber>
    </recommendedName>
    <alternativeName>
        <fullName evidence="11">Tryptophanyl-tRNA synthetase</fullName>
    </alternativeName>
</protein>
<keyword evidence="5" id="KW-0963">Cytoplasm</keyword>
<evidence type="ECO:0000256" key="5">
    <source>
        <dbReference type="ARBA" id="ARBA00022490"/>
    </source>
</evidence>
<evidence type="ECO:0000256" key="7">
    <source>
        <dbReference type="ARBA" id="ARBA00022741"/>
    </source>
</evidence>
<name>A0AAD5RYA1_9PEZI</name>
<reference evidence="14" key="1">
    <citation type="submission" date="2022-07" db="EMBL/GenBank/DDBJ databases">
        <title>Draft genome sequence of Zalerion maritima ATCC 34329, a (micro)plastics degrading marine fungus.</title>
        <authorList>
            <person name="Paco A."/>
            <person name="Goncalves M.F.M."/>
            <person name="Rocha-Santos T.A.P."/>
            <person name="Alves A."/>
        </authorList>
    </citation>
    <scope>NUCLEOTIDE SEQUENCE</scope>
    <source>
        <strain evidence="14">ATCC 34329</strain>
    </source>
</reference>
<dbReference type="GO" id="GO:0005524">
    <property type="term" value="F:ATP binding"/>
    <property type="evidence" value="ECO:0007669"/>
    <property type="project" value="UniProtKB-KW"/>
</dbReference>
<comment type="caution">
    <text evidence="14">The sequence shown here is derived from an EMBL/GenBank/DDBJ whole genome shotgun (WGS) entry which is preliminary data.</text>
</comment>
<dbReference type="InterPro" id="IPR002306">
    <property type="entry name" value="Trp-tRNA-ligase"/>
</dbReference>
<evidence type="ECO:0000256" key="4">
    <source>
        <dbReference type="ARBA" id="ARBA00013782"/>
    </source>
</evidence>
<dbReference type="PANTHER" id="PTHR10055:SF1">
    <property type="entry name" value="TRYPTOPHAN--TRNA LIGASE, CYTOPLASMIC"/>
    <property type="match status" value="1"/>
</dbReference>
<dbReference type="CDD" id="cd00806">
    <property type="entry name" value="TrpRS_core"/>
    <property type="match status" value="1"/>
</dbReference>
<dbReference type="InterPro" id="IPR001412">
    <property type="entry name" value="aa-tRNA-synth_I_CS"/>
</dbReference>
<gene>
    <name evidence="14" type="ORF">MKZ38_005183</name>
</gene>
<evidence type="ECO:0000256" key="10">
    <source>
        <dbReference type="ARBA" id="ARBA00023146"/>
    </source>
</evidence>
<evidence type="ECO:0000256" key="1">
    <source>
        <dbReference type="ARBA" id="ARBA00004496"/>
    </source>
</evidence>